<evidence type="ECO:0000259" key="3">
    <source>
        <dbReference type="SMART" id="SM01001"/>
    </source>
</evidence>
<dbReference type="PANTHER" id="PTHR43814:SF1">
    <property type="entry name" value="ARGININOSUCCINATE LYASE"/>
    <property type="match status" value="1"/>
</dbReference>
<dbReference type="InterPro" id="IPR022761">
    <property type="entry name" value="Fumarate_lyase_N"/>
</dbReference>
<keyword evidence="1" id="KW-0028">Amino-acid biosynthesis</keyword>
<keyword evidence="1" id="KW-0963">Cytoplasm</keyword>
<dbReference type="GO" id="GO:0005829">
    <property type="term" value="C:cytosol"/>
    <property type="evidence" value="ECO:0007669"/>
    <property type="project" value="TreeGrafter"/>
</dbReference>
<dbReference type="NCBIfam" id="TIGR00838">
    <property type="entry name" value="argH"/>
    <property type="match status" value="1"/>
</dbReference>
<dbReference type="GO" id="GO:0042450">
    <property type="term" value="P:L-arginine biosynthetic process via ornithine"/>
    <property type="evidence" value="ECO:0007669"/>
    <property type="project" value="UniProtKB-UniRule"/>
</dbReference>
<feature type="domain" description="PurE" evidence="3">
    <location>
        <begin position="334"/>
        <end position="450"/>
    </location>
</feature>
<evidence type="ECO:0000256" key="2">
    <source>
        <dbReference type="NCBIfam" id="TIGR00838"/>
    </source>
</evidence>
<dbReference type="AlphaFoldDB" id="A0A558GAC4"/>
<accession>A0A558GAC4</accession>
<dbReference type="SMART" id="SM01001">
    <property type="entry name" value="AIRC"/>
    <property type="match status" value="1"/>
</dbReference>
<dbReference type="InterPro" id="IPR024083">
    <property type="entry name" value="Fumarase/histidase_N"/>
</dbReference>
<sequence length="456" mass="48047">MAGEDGDSEGVIRRDRFSGGPARGFMSSLAADERIFEADLAVDRAHVVMLASQDIIESEVASEILAALDEVEAAGHDSLSGGEDVHEAIEAAVIDIVGPDGGKMHTARSRNDEVATCIRYRLREDVLSALDAALALRESLVETAAEHTETVMPGYTHLQPAQPTTVAHFLLSYERAVARDCARLMCAYERINQSPLGSAAFAGTPFDVNRELAADLLGFDRVMENSMDASATRDFLAETLSALTTHAVTLSGLAEDLVIFSNKGLVELSDDYSSTSSIMPQKKNPDTMELVRAVAGDAVGELTGLLTTLKGLPRAYNRDLQRAHKHAFRTVDDAGEAAAVLREMGVDVERIEDVGVAHLGRVLDNLDTLRKADVVVVAAGREGALPTVVAGLVDTPVIGLPVSTGYGHGGDGEAAVLGMLQSCTVLSAVNVDAGYIAGAQAGLIARAVADARDDDA</sequence>
<name>A0A558GAC4_HALVO</name>
<comment type="subcellular location">
    <subcellularLocation>
        <location evidence="1">Cytoplasm</location>
    </subcellularLocation>
</comment>
<dbReference type="RefSeq" id="WP_144858770.1">
    <property type="nucleotide sequence ID" value="NZ_VMTR01000064.1"/>
</dbReference>
<dbReference type="InterPro" id="IPR009049">
    <property type="entry name" value="Argininosuccinate_lyase"/>
</dbReference>
<evidence type="ECO:0000256" key="1">
    <source>
        <dbReference type="HAMAP-Rule" id="MF_00006"/>
    </source>
</evidence>
<evidence type="ECO:0000313" key="4">
    <source>
        <dbReference type="EMBL" id="TVT94723.1"/>
    </source>
</evidence>
<dbReference type="InterPro" id="IPR000031">
    <property type="entry name" value="PurE_dom"/>
</dbReference>
<keyword evidence="1" id="KW-0055">Arginine biosynthesis</keyword>
<dbReference type="PANTHER" id="PTHR43814">
    <property type="entry name" value="ARGININOSUCCINATE LYASE"/>
    <property type="match status" value="1"/>
</dbReference>
<dbReference type="EMBL" id="VMTR01000064">
    <property type="protein sequence ID" value="TVT94723.1"/>
    <property type="molecule type" value="Genomic_DNA"/>
</dbReference>
<dbReference type="HAMAP" id="MF_00006">
    <property type="entry name" value="Arg_succ_lyase"/>
    <property type="match status" value="1"/>
</dbReference>
<dbReference type="Pfam" id="PF00206">
    <property type="entry name" value="Lyase_1"/>
    <property type="match status" value="1"/>
</dbReference>
<comment type="similarity">
    <text evidence="1">Belongs to the lyase 1 family. Argininosuccinate lyase subfamily.</text>
</comment>
<comment type="catalytic activity">
    <reaction evidence="1">
        <text>2-(N(omega)-L-arginino)succinate = fumarate + L-arginine</text>
        <dbReference type="Rhea" id="RHEA:24020"/>
        <dbReference type="ChEBI" id="CHEBI:29806"/>
        <dbReference type="ChEBI" id="CHEBI:32682"/>
        <dbReference type="ChEBI" id="CHEBI:57472"/>
        <dbReference type="EC" id="4.3.2.1"/>
    </reaction>
</comment>
<dbReference type="PRINTS" id="PR00149">
    <property type="entry name" value="FUMRATELYASE"/>
</dbReference>
<comment type="caution">
    <text evidence="4">The sequence shown here is derived from an EMBL/GenBank/DDBJ whole genome shotgun (WGS) entry which is preliminary data.</text>
</comment>
<dbReference type="SUPFAM" id="SSF48557">
    <property type="entry name" value="L-aspartase-like"/>
    <property type="match status" value="1"/>
</dbReference>
<keyword evidence="1 4" id="KW-0456">Lyase</keyword>
<proteinExistence type="inferred from homology"/>
<reference evidence="4 5" key="1">
    <citation type="submission" date="2019-07" db="EMBL/GenBank/DDBJ databases">
        <title>Draft genome sequence of Haloferax volcanii SS0101, isolated from salt farm in Samut Sakhon, Thailand.</title>
        <authorList>
            <person name="Wanthongcharoen S."/>
            <person name="Yamprayoonswat W."/>
            <person name="Ruangsuj P."/>
            <person name="Thongpramul N."/>
            <person name="Jumpathong W."/>
            <person name="Sittihan S."/>
            <person name="Kanjanavas P."/>
            <person name="Yasawong M."/>
        </authorList>
    </citation>
    <scope>NUCLEOTIDE SEQUENCE [LARGE SCALE GENOMIC DNA]</scope>
    <source>
        <strain evidence="4 5">SS0101</strain>
    </source>
</reference>
<dbReference type="Proteomes" id="UP000320212">
    <property type="component" value="Unassembled WGS sequence"/>
</dbReference>
<dbReference type="EC" id="4.3.2.1" evidence="1 2"/>
<evidence type="ECO:0000313" key="5">
    <source>
        <dbReference type="Proteomes" id="UP000320212"/>
    </source>
</evidence>
<dbReference type="PRINTS" id="PR00145">
    <property type="entry name" value="ARGSUCLYASE"/>
</dbReference>
<comment type="pathway">
    <text evidence="1">Amino-acid biosynthesis; L-arginine biosynthesis; L-arginine from L-ornithine and carbamoyl phosphate: step 3/3.</text>
</comment>
<dbReference type="FunFam" id="1.20.200.10:FF:000015">
    <property type="entry name" value="argininosuccinate lyase isoform X2"/>
    <property type="match status" value="1"/>
</dbReference>
<organism evidence="4 5">
    <name type="scientific">Haloferax volcanii</name>
    <name type="common">Halobacterium volcanii</name>
    <dbReference type="NCBI Taxonomy" id="2246"/>
    <lineage>
        <taxon>Archaea</taxon>
        <taxon>Methanobacteriati</taxon>
        <taxon>Methanobacteriota</taxon>
        <taxon>Stenosarchaea group</taxon>
        <taxon>Halobacteria</taxon>
        <taxon>Halobacteriales</taxon>
        <taxon>Haloferacaceae</taxon>
        <taxon>Haloferax</taxon>
    </lineage>
</organism>
<dbReference type="InterPro" id="IPR008948">
    <property type="entry name" value="L-Aspartase-like"/>
</dbReference>
<dbReference type="Gene3D" id="1.20.200.10">
    <property type="entry name" value="Fumarase/aspartase (Central domain)"/>
    <property type="match status" value="1"/>
</dbReference>
<dbReference type="InterPro" id="IPR000362">
    <property type="entry name" value="Fumarate_lyase_fam"/>
</dbReference>
<dbReference type="GO" id="GO:0004056">
    <property type="term" value="F:argininosuccinate lyase activity"/>
    <property type="evidence" value="ECO:0007669"/>
    <property type="project" value="UniProtKB-UniRule"/>
</dbReference>
<dbReference type="Gene3D" id="1.10.275.10">
    <property type="entry name" value="Fumarase/aspartase (N-terminal domain)"/>
    <property type="match status" value="1"/>
</dbReference>
<protein>
    <recommendedName>
        <fullName evidence="1 2">Argininosuccinate lyase</fullName>
        <shortName evidence="1">ASAL</shortName>
        <ecNumber evidence="1 2">4.3.2.1</ecNumber>
    </recommendedName>
    <alternativeName>
        <fullName evidence="1">Arginosuccinase</fullName>
    </alternativeName>
</protein>
<dbReference type="GO" id="GO:0006189">
    <property type="term" value="P:'de novo' IMP biosynthetic process"/>
    <property type="evidence" value="ECO:0007669"/>
    <property type="project" value="InterPro"/>
</dbReference>
<dbReference type="SUPFAM" id="SSF52255">
    <property type="entry name" value="N5-CAIR mutase (phosphoribosylaminoimidazole carboxylase, PurE)"/>
    <property type="match status" value="1"/>
</dbReference>
<gene>
    <name evidence="1 4" type="primary">argH</name>
    <name evidence="4" type="ORF">FQA18_10365</name>
</gene>
<dbReference type="Pfam" id="PF00731">
    <property type="entry name" value="AIRC"/>
    <property type="match status" value="1"/>
</dbReference>
<dbReference type="UniPathway" id="UPA00068">
    <property type="reaction ID" value="UER00114"/>
</dbReference>
<dbReference type="CDD" id="cd01359">
    <property type="entry name" value="Argininosuccinate_lyase"/>
    <property type="match status" value="1"/>
</dbReference>